<comment type="caution">
    <text evidence="2">The sequence shown here is derived from an EMBL/GenBank/DDBJ whole genome shotgun (WGS) entry which is preliminary data.</text>
</comment>
<dbReference type="InterPro" id="IPR038763">
    <property type="entry name" value="DHH_sf"/>
</dbReference>
<keyword evidence="2" id="KW-0489">Methyltransferase</keyword>
<dbReference type="GO" id="GO:0032259">
    <property type="term" value="P:methylation"/>
    <property type="evidence" value="ECO:0007669"/>
    <property type="project" value="UniProtKB-KW"/>
</dbReference>
<dbReference type="InterPro" id="IPR051319">
    <property type="entry name" value="Oligoribo/pAp-PDE_c-di-AMP_PDE"/>
</dbReference>
<accession>A0A7V4JQK7</accession>
<reference evidence="2" key="1">
    <citation type="journal article" date="2020" name="mSystems">
        <title>Genome- and Community-Level Interaction Insights into Carbon Utilization and Element Cycling Functions of Hydrothermarchaeota in Hydrothermal Sediment.</title>
        <authorList>
            <person name="Zhou Z."/>
            <person name="Liu Y."/>
            <person name="Xu W."/>
            <person name="Pan J."/>
            <person name="Luo Z.H."/>
            <person name="Li M."/>
        </authorList>
    </citation>
    <scope>NUCLEOTIDE SEQUENCE [LARGE SCALE GENOMIC DNA]</scope>
    <source>
        <strain evidence="2">SpSt-711</strain>
    </source>
</reference>
<evidence type="ECO:0000313" key="2">
    <source>
        <dbReference type="EMBL" id="HGU15892.1"/>
    </source>
</evidence>
<name>A0A7V4JQK7_9BACT</name>
<dbReference type="InterPro" id="IPR001667">
    <property type="entry name" value="DDH_dom"/>
</dbReference>
<proteinExistence type="predicted"/>
<dbReference type="Gene3D" id="3.90.1640.10">
    <property type="entry name" value="inorganic pyrophosphatase (n-terminal core)"/>
    <property type="match status" value="1"/>
</dbReference>
<keyword evidence="2" id="KW-0808">Transferase</keyword>
<feature type="domain" description="DDH" evidence="1">
    <location>
        <begin position="38"/>
        <end position="170"/>
    </location>
</feature>
<dbReference type="SUPFAM" id="SSF64182">
    <property type="entry name" value="DHH phosphoesterases"/>
    <property type="match status" value="1"/>
</dbReference>
<organism evidence="2">
    <name type="scientific">Thermodesulfobacterium geofontis</name>
    <dbReference type="NCBI Taxonomy" id="1295609"/>
    <lineage>
        <taxon>Bacteria</taxon>
        <taxon>Pseudomonadati</taxon>
        <taxon>Thermodesulfobacteriota</taxon>
        <taxon>Thermodesulfobacteria</taxon>
        <taxon>Thermodesulfobacteriales</taxon>
        <taxon>Thermodesulfobacteriaceae</taxon>
        <taxon>Thermodesulfobacterium</taxon>
    </lineage>
</organism>
<protein>
    <submittedName>
        <fullName evidence="2">Phosphoethanolamine methyltransferase</fullName>
    </submittedName>
</protein>
<dbReference type="PANTHER" id="PTHR47618">
    <property type="entry name" value="BIFUNCTIONAL OLIGORIBONUCLEASE AND PAP PHOSPHATASE NRNA"/>
    <property type="match status" value="1"/>
</dbReference>
<dbReference type="Pfam" id="PF01368">
    <property type="entry name" value="DHH"/>
    <property type="match status" value="1"/>
</dbReference>
<dbReference type="GO" id="GO:0008168">
    <property type="term" value="F:methyltransferase activity"/>
    <property type="evidence" value="ECO:0007669"/>
    <property type="project" value="UniProtKB-KW"/>
</dbReference>
<dbReference type="EMBL" id="DTEI01000078">
    <property type="protein sequence ID" value="HGU15892.1"/>
    <property type="molecule type" value="Genomic_DNA"/>
</dbReference>
<dbReference type="PANTHER" id="PTHR47618:SF1">
    <property type="entry name" value="BIFUNCTIONAL OLIGORIBONUCLEASE AND PAP PHOSPHATASE NRNA"/>
    <property type="match status" value="1"/>
</dbReference>
<evidence type="ECO:0000259" key="1">
    <source>
        <dbReference type="Pfam" id="PF01368"/>
    </source>
</evidence>
<dbReference type="AlphaFoldDB" id="A0A7V4JQK7"/>
<gene>
    <name evidence="2" type="ORF">ENU91_04475</name>
</gene>
<sequence>MDKTNNYKKLKFRSNKERINYFLKLFNKEDKVLVLIWADPDALACALALKRILQNKVEKVDISNVNEIVRLNNQLMVNVLKIPLVKFSQELLENYNKFILVDSQPTHREEFKNIKFTAVIDHHPFTEGWEAEYVDIRPNYGAVSTILFEYLKTLKIKPSVYLATALIYGIKIDTDNFVRSANPHDVIAFQKLYKHMNKYLLNKIEGHHIRRSELKYFKMALDQLKFQKGKIFVYIGKILNTDILVVIADFLSKIYDTSWVFVGGEFKKNLIIIIRCDGYRKDAGKLAKKLFKSIGLAGGHREKARAEIPFSNLNLESEKFDTKGLIKLFEKYFKYKDERKKS</sequence>